<feature type="region of interest" description="Disordered" evidence="14">
    <location>
        <begin position="236"/>
        <end position="282"/>
    </location>
</feature>
<evidence type="ECO:0000256" key="4">
    <source>
        <dbReference type="ARBA" id="ARBA00022604"/>
    </source>
</evidence>
<feature type="region of interest" description="Disordered" evidence="14">
    <location>
        <begin position="301"/>
        <end position="628"/>
    </location>
</feature>
<evidence type="ECO:0000256" key="7">
    <source>
        <dbReference type="ARBA" id="ARBA00022990"/>
    </source>
</evidence>
<keyword evidence="10" id="KW-0103">Bromodomain</keyword>
<feature type="compositionally biased region" description="Low complexity" evidence="14">
    <location>
        <begin position="467"/>
        <end position="486"/>
    </location>
</feature>
<dbReference type="CDD" id="cd05507">
    <property type="entry name" value="Bromo_brd8_like"/>
    <property type="match status" value="1"/>
</dbReference>
<dbReference type="InterPro" id="IPR037966">
    <property type="entry name" value="Brd8_Bromo_dom"/>
</dbReference>
<evidence type="ECO:0000256" key="12">
    <source>
        <dbReference type="ARBA" id="ARBA00023242"/>
    </source>
</evidence>
<dbReference type="FunFam" id="1.20.920.10:FF:000016">
    <property type="entry name" value="bromodomain-containing protein 8 isoform X1"/>
    <property type="match status" value="1"/>
</dbReference>
<keyword evidence="12" id="KW-0539">Nucleus</keyword>
<dbReference type="GO" id="GO:0006325">
    <property type="term" value="P:chromatin organization"/>
    <property type="evidence" value="ECO:0007669"/>
    <property type="project" value="UniProtKB-KW"/>
</dbReference>
<keyword evidence="4" id="KW-0341">Growth regulation</keyword>
<dbReference type="AlphaFoldDB" id="A0A8J9ZIS4"/>
<dbReference type="GO" id="GO:0005634">
    <property type="term" value="C:nucleus"/>
    <property type="evidence" value="ECO:0007669"/>
    <property type="project" value="UniProtKB-SubCell"/>
</dbReference>
<feature type="compositionally biased region" description="Acidic residues" evidence="14">
    <location>
        <begin position="554"/>
        <end position="564"/>
    </location>
</feature>
<keyword evidence="3" id="KW-0597">Phosphoprotein</keyword>
<feature type="region of interest" description="Disordered" evidence="14">
    <location>
        <begin position="751"/>
        <end position="789"/>
    </location>
</feature>
<evidence type="ECO:0000259" key="15">
    <source>
        <dbReference type="SMART" id="SM00297"/>
    </source>
</evidence>
<dbReference type="InterPro" id="IPR036427">
    <property type="entry name" value="Bromodomain-like_sf"/>
</dbReference>
<gene>
    <name evidence="16" type="primary">BRD8</name>
    <name evidence="16" type="ORF">BLAG_LOCUS13574</name>
</gene>
<protein>
    <recommendedName>
        <fullName evidence="13">Bromodomain-containing protein 8</fullName>
    </recommendedName>
</protein>
<evidence type="ECO:0000256" key="3">
    <source>
        <dbReference type="ARBA" id="ARBA00022553"/>
    </source>
</evidence>
<keyword evidence="5" id="KW-0832">Ubl conjugation</keyword>
<keyword evidence="2" id="KW-1017">Isopeptide bond</keyword>
<reference evidence="16" key="1">
    <citation type="submission" date="2022-01" db="EMBL/GenBank/DDBJ databases">
        <authorList>
            <person name="Braso-Vives M."/>
        </authorList>
    </citation>
    <scope>NUCLEOTIDE SEQUENCE</scope>
</reference>
<evidence type="ECO:0000256" key="8">
    <source>
        <dbReference type="ARBA" id="ARBA00023015"/>
    </source>
</evidence>
<evidence type="ECO:0000313" key="17">
    <source>
        <dbReference type="Proteomes" id="UP000838412"/>
    </source>
</evidence>
<evidence type="ECO:0000256" key="5">
    <source>
        <dbReference type="ARBA" id="ARBA00022843"/>
    </source>
</evidence>
<feature type="compositionally biased region" description="Basic and acidic residues" evidence="14">
    <location>
        <begin position="756"/>
        <end position="773"/>
    </location>
</feature>
<evidence type="ECO:0000256" key="11">
    <source>
        <dbReference type="ARBA" id="ARBA00023163"/>
    </source>
</evidence>
<evidence type="ECO:0000256" key="10">
    <source>
        <dbReference type="ARBA" id="ARBA00023117"/>
    </source>
</evidence>
<feature type="domain" description="Bromo" evidence="15">
    <location>
        <begin position="274"/>
        <end position="740"/>
    </location>
</feature>
<dbReference type="SUPFAM" id="SSF47370">
    <property type="entry name" value="Bromodomain"/>
    <property type="match status" value="1"/>
</dbReference>
<evidence type="ECO:0000256" key="2">
    <source>
        <dbReference type="ARBA" id="ARBA00022499"/>
    </source>
</evidence>
<dbReference type="PANTHER" id="PTHR15398">
    <property type="entry name" value="BROMODOMAIN-CONTAINING PROTEIN 8"/>
    <property type="match status" value="1"/>
</dbReference>
<evidence type="ECO:0000256" key="9">
    <source>
        <dbReference type="ARBA" id="ARBA00023054"/>
    </source>
</evidence>
<feature type="compositionally biased region" description="Pro residues" evidence="14">
    <location>
        <begin position="389"/>
        <end position="403"/>
    </location>
</feature>
<proteinExistence type="predicted"/>
<feature type="compositionally biased region" description="Basic and acidic residues" evidence="14">
    <location>
        <begin position="152"/>
        <end position="167"/>
    </location>
</feature>
<organism evidence="16 17">
    <name type="scientific">Branchiostoma lanceolatum</name>
    <name type="common">Common lancelet</name>
    <name type="synonym">Amphioxus lanceolatum</name>
    <dbReference type="NCBI Taxonomy" id="7740"/>
    <lineage>
        <taxon>Eukaryota</taxon>
        <taxon>Metazoa</taxon>
        <taxon>Chordata</taxon>
        <taxon>Cephalochordata</taxon>
        <taxon>Leptocardii</taxon>
        <taxon>Amphioxiformes</taxon>
        <taxon>Branchiostomatidae</taxon>
        <taxon>Branchiostoma</taxon>
    </lineage>
</organism>
<dbReference type="SMART" id="SM00297">
    <property type="entry name" value="BROMO"/>
    <property type="match status" value="1"/>
</dbReference>
<accession>A0A8J9ZIS4</accession>
<dbReference type="PANTHER" id="PTHR15398:SF4">
    <property type="entry name" value="BROMODOMAIN-CONTAINING PROTEIN 8 ISOFORM X1"/>
    <property type="match status" value="1"/>
</dbReference>
<evidence type="ECO:0000256" key="13">
    <source>
        <dbReference type="ARBA" id="ARBA00070695"/>
    </source>
</evidence>
<evidence type="ECO:0000313" key="16">
    <source>
        <dbReference type="EMBL" id="CAH1254006.1"/>
    </source>
</evidence>
<dbReference type="InterPro" id="IPR001487">
    <property type="entry name" value="Bromodomain"/>
</dbReference>
<dbReference type="Gene3D" id="1.20.920.10">
    <property type="entry name" value="Bromodomain-like"/>
    <property type="match status" value="1"/>
</dbReference>
<sequence>MAASQHKLKMQNPQDKWTLREQLCLASAVLRSGDQNWVSVSRAVKPLAEPGLQRPPDFYSQKNCASQYSTLLEQVEAPKRKRGNQGEVESHCEMIARKLTMERIEELKRLVRIDQQNYRRLKAELIKVKSGELDHQLKDMWNEIQAKKKASEEALEAQRKAQEEAEAAKAATQGHLHQPSEFTTGQKGKRPLHQMRQQAPQHLPHLQLPAAAASSAAAQEGIADAAPREIVEGEAPIGPAPLALPLPSPNLPQQQQDARSPAQTPTKTTSYQKQPPPSPLLSSLLKTKHQELAQHGLTQAPLEHDHSSVPQPLPPLTIPPAAVTSQHSMLEGSGVMPAPLQSPAAAVGQSQVSPAATAVPSSPSAGAPTLSRLLNKTGPTAHHQKGSQPPLPSPNPLSPPPQSPSHGHPQEMVSTLQSAASQPGQVMTKPPPATRQQPPVVSSPPQPHVAVQQQAKVKQEPLPEPQPTVQTPPGVPSVTTTPSTPQIKEEPRQVVQEEVVRLKEEPVSQIEATPTSKMDEVKEMPRSTVRKKGQRGRPRGSRRGTRSRARPEPDDGDREADTVEGSDTGDPGKEDTRSEVEYSESEDGRPQDSDDNSSISAAGPHPLAASFQSDSLPSSPASFSQCSDDQETLKAERAWRKAIMMVWRAAASHKYANVFLHPVTDDQAPGYHSIVFRPMDLSTIKKNIETGLIRTTAEFQRDIMLMFQNAIMYNNSDHDVYHMAVEMQRDVMQQIQQFLATQLMVQTADTGKTQLRLRETTRRPEDQQRRGSSEEGGPGKKRRRADDLT</sequence>
<feature type="compositionally biased region" description="Polar residues" evidence="14">
    <location>
        <begin position="412"/>
        <end position="425"/>
    </location>
</feature>
<feature type="compositionally biased region" description="Pro residues" evidence="14">
    <location>
        <begin position="238"/>
        <end position="250"/>
    </location>
</feature>
<feature type="compositionally biased region" description="Low complexity" evidence="14">
    <location>
        <begin position="352"/>
        <end position="369"/>
    </location>
</feature>
<dbReference type="Proteomes" id="UP000838412">
    <property type="component" value="Chromosome 2"/>
</dbReference>
<dbReference type="Pfam" id="PF00439">
    <property type="entry name" value="Bromodomain"/>
    <property type="match status" value="1"/>
</dbReference>
<dbReference type="EMBL" id="OV696687">
    <property type="protein sequence ID" value="CAH1254006.1"/>
    <property type="molecule type" value="Genomic_DNA"/>
</dbReference>
<name>A0A8J9ZIS4_BRALA</name>
<feature type="region of interest" description="Disordered" evidence="14">
    <location>
        <begin position="152"/>
        <end position="196"/>
    </location>
</feature>
<keyword evidence="9" id="KW-0175">Coiled coil</keyword>
<evidence type="ECO:0000256" key="6">
    <source>
        <dbReference type="ARBA" id="ARBA00022853"/>
    </source>
</evidence>
<dbReference type="GO" id="GO:0035267">
    <property type="term" value="C:NuA4 histone acetyltransferase complex"/>
    <property type="evidence" value="ECO:0007669"/>
    <property type="project" value="TreeGrafter"/>
</dbReference>
<feature type="compositionally biased region" description="Low complexity" evidence="14">
    <location>
        <begin position="609"/>
        <end position="627"/>
    </location>
</feature>
<keyword evidence="17" id="KW-1185">Reference proteome</keyword>
<feature type="compositionally biased region" description="Basic and acidic residues" evidence="14">
    <location>
        <begin position="570"/>
        <end position="592"/>
    </location>
</feature>
<dbReference type="OrthoDB" id="1742084at2759"/>
<keyword evidence="6" id="KW-0156">Chromatin regulator</keyword>
<keyword evidence="8" id="KW-0805">Transcription regulation</keyword>
<evidence type="ECO:0000256" key="14">
    <source>
        <dbReference type="SAM" id="MobiDB-lite"/>
    </source>
</evidence>
<comment type="subcellular location">
    <subcellularLocation>
        <location evidence="1">Nucleus</location>
    </subcellularLocation>
</comment>
<evidence type="ECO:0000256" key="1">
    <source>
        <dbReference type="ARBA" id="ARBA00004123"/>
    </source>
</evidence>
<keyword evidence="7" id="KW-0007">Acetylation</keyword>
<dbReference type="PRINTS" id="PR00503">
    <property type="entry name" value="BROMODOMAIN"/>
</dbReference>
<keyword evidence="11" id="KW-0804">Transcription</keyword>
<feature type="compositionally biased region" description="Basic residues" evidence="14">
    <location>
        <begin position="528"/>
        <end position="548"/>
    </location>
</feature>
<feature type="compositionally biased region" description="Polar residues" evidence="14">
    <location>
        <begin position="257"/>
        <end position="273"/>
    </location>
</feature>